<keyword evidence="4" id="KW-1185">Reference proteome</keyword>
<feature type="domain" description="Reverse transcriptase" evidence="2">
    <location>
        <begin position="22"/>
        <end position="134"/>
    </location>
</feature>
<gene>
    <name evidence="3" type="ORF">DPMN_072503</name>
</gene>
<reference evidence="3" key="2">
    <citation type="submission" date="2020-11" db="EMBL/GenBank/DDBJ databases">
        <authorList>
            <person name="McCartney M.A."/>
            <person name="Auch B."/>
            <person name="Kono T."/>
            <person name="Mallez S."/>
            <person name="Becker A."/>
            <person name="Gohl D.M."/>
            <person name="Silverstein K.A.T."/>
            <person name="Koren S."/>
            <person name="Bechman K.B."/>
            <person name="Herman A."/>
            <person name="Abrahante J.E."/>
            <person name="Garbe J."/>
        </authorList>
    </citation>
    <scope>NUCLEOTIDE SEQUENCE</scope>
    <source>
        <strain evidence="3">Duluth1</strain>
        <tissue evidence="3">Whole animal</tissue>
    </source>
</reference>
<organism evidence="3 4">
    <name type="scientific">Dreissena polymorpha</name>
    <name type="common">Zebra mussel</name>
    <name type="synonym">Mytilus polymorpha</name>
    <dbReference type="NCBI Taxonomy" id="45954"/>
    <lineage>
        <taxon>Eukaryota</taxon>
        <taxon>Metazoa</taxon>
        <taxon>Spiralia</taxon>
        <taxon>Lophotrochozoa</taxon>
        <taxon>Mollusca</taxon>
        <taxon>Bivalvia</taxon>
        <taxon>Autobranchia</taxon>
        <taxon>Heteroconchia</taxon>
        <taxon>Euheterodonta</taxon>
        <taxon>Imparidentia</taxon>
        <taxon>Neoheterodontei</taxon>
        <taxon>Myida</taxon>
        <taxon>Dreissenoidea</taxon>
        <taxon>Dreissenidae</taxon>
        <taxon>Dreissena</taxon>
    </lineage>
</organism>
<evidence type="ECO:0000313" key="3">
    <source>
        <dbReference type="EMBL" id="KAH3712747.1"/>
    </source>
</evidence>
<dbReference type="InterPro" id="IPR000477">
    <property type="entry name" value="RT_dom"/>
</dbReference>
<protein>
    <recommendedName>
        <fullName evidence="2">Reverse transcriptase domain-containing protein</fullName>
    </recommendedName>
</protein>
<name>A0A9D3Z6J7_DREPO</name>
<evidence type="ECO:0000259" key="2">
    <source>
        <dbReference type="Pfam" id="PF00078"/>
    </source>
</evidence>
<feature type="non-terminal residue" evidence="3">
    <location>
        <position position="1"/>
    </location>
</feature>
<evidence type="ECO:0000313" key="4">
    <source>
        <dbReference type="Proteomes" id="UP000828390"/>
    </source>
</evidence>
<feature type="region of interest" description="Disordered" evidence="1">
    <location>
        <begin position="168"/>
        <end position="211"/>
    </location>
</feature>
<sequence length="211" mass="23291">TARGLSRPAGLHNDEFCAPECLHYARENSSSVFLFYLDARQAFDRFCHEGRFHKLLALNNDPLAPSVDNNTLAAFRDMYRNTKSRVRYQRLHSCELPVLQGTRQGGKSSPLLYLVYIDGLITELMNSKNGVCLYDLNLCAPTHAATDDDVTGECTQTTHFHELPEATISAHDDGGHEEVGGSGRDRVQARTGASPLGVGALVRPTTTDRRT</sequence>
<feature type="compositionally biased region" description="Basic and acidic residues" evidence="1">
    <location>
        <begin position="168"/>
        <end position="188"/>
    </location>
</feature>
<reference evidence="3" key="1">
    <citation type="journal article" date="2019" name="bioRxiv">
        <title>The Genome of the Zebra Mussel, Dreissena polymorpha: A Resource for Invasive Species Research.</title>
        <authorList>
            <person name="McCartney M.A."/>
            <person name="Auch B."/>
            <person name="Kono T."/>
            <person name="Mallez S."/>
            <person name="Zhang Y."/>
            <person name="Obille A."/>
            <person name="Becker A."/>
            <person name="Abrahante J.E."/>
            <person name="Garbe J."/>
            <person name="Badalamenti J.P."/>
            <person name="Herman A."/>
            <person name="Mangelson H."/>
            <person name="Liachko I."/>
            <person name="Sullivan S."/>
            <person name="Sone E.D."/>
            <person name="Koren S."/>
            <person name="Silverstein K.A.T."/>
            <person name="Beckman K.B."/>
            <person name="Gohl D.M."/>
        </authorList>
    </citation>
    <scope>NUCLEOTIDE SEQUENCE</scope>
    <source>
        <strain evidence="3">Duluth1</strain>
        <tissue evidence="3">Whole animal</tissue>
    </source>
</reference>
<evidence type="ECO:0000256" key="1">
    <source>
        <dbReference type="SAM" id="MobiDB-lite"/>
    </source>
</evidence>
<proteinExistence type="predicted"/>
<dbReference type="Pfam" id="PF00078">
    <property type="entry name" value="RVT_1"/>
    <property type="match status" value="1"/>
</dbReference>
<dbReference type="AlphaFoldDB" id="A0A9D3Z6J7"/>
<dbReference type="Proteomes" id="UP000828390">
    <property type="component" value="Unassembled WGS sequence"/>
</dbReference>
<accession>A0A9D3Z6J7</accession>
<comment type="caution">
    <text evidence="3">The sequence shown here is derived from an EMBL/GenBank/DDBJ whole genome shotgun (WGS) entry which is preliminary data.</text>
</comment>
<dbReference type="EMBL" id="JAIWYP010000014">
    <property type="protein sequence ID" value="KAH3712747.1"/>
    <property type="molecule type" value="Genomic_DNA"/>
</dbReference>